<feature type="non-terminal residue" evidence="1">
    <location>
        <position position="73"/>
    </location>
</feature>
<gene>
    <name evidence="1" type="ORF">BLA29_015209</name>
</gene>
<reference evidence="1 2" key="1">
    <citation type="submission" date="2017-03" db="EMBL/GenBank/DDBJ databases">
        <title>Genome Survey of Euroglyphus maynei.</title>
        <authorList>
            <person name="Arlian L.G."/>
            <person name="Morgan M.S."/>
            <person name="Rider S.D."/>
        </authorList>
    </citation>
    <scope>NUCLEOTIDE SEQUENCE [LARGE SCALE GENOMIC DNA]</scope>
    <source>
        <strain evidence="1">Arlian Lab</strain>
        <tissue evidence="1">Whole body</tissue>
    </source>
</reference>
<evidence type="ECO:0000313" key="2">
    <source>
        <dbReference type="Proteomes" id="UP000194236"/>
    </source>
</evidence>
<organism evidence="1 2">
    <name type="scientific">Euroglyphus maynei</name>
    <name type="common">Mayne's house dust mite</name>
    <dbReference type="NCBI Taxonomy" id="6958"/>
    <lineage>
        <taxon>Eukaryota</taxon>
        <taxon>Metazoa</taxon>
        <taxon>Ecdysozoa</taxon>
        <taxon>Arthropoda</taxon>
        <taxon>Chelicerata</taxon>
        <taxon>Arachnida</taxon>
        <taxon>Acari</taxon>
        <taxon>Acariformes</taxon>
        <taxon>Sarcoptiformes</taxon>
        <taxon>Astigmata</taxon>
        <taxon>Psoroptidia</taxon>
        <taxon>Analgoidea</taxon>
        <taxon>Pyroglyphidae</taxon>
        <taxon>Pyroglyphinae</taxon>
        <taxon>Euroglyphus</taxon>
    </lineage>
</organism>
<proteinExistence type="predicted"/>
<evidence type="ECO:0000313" key="1">
    <source>
        <dbReference type="EMBL" id="OTF81631.1"/>
    </source>
</evidence>
<name>A0A1Y3BKW2_EURMA</name>
<comment type="caution">
    <text evidence="1">The sequence shown here is derived from an EMBL/GenBank/DDBJ whole genome shotgun (WGS) entry which is preliminary data.</text>
</comment>
<dbReference type="AlphaFoldDB" id="A0A1Y3BKW2"/>
<sequence>MTEPFEMNYIDDENGGNILKPKITKIPPSKFHVADGQQSTKKQQTPNILLSHPKTDEVKKSKRIMNKPLPIIN</sequence>
<keyword evidence="2" id="KW-1185">Reference proteome</keyword>
<accession>A0A1Y3BKW2</accession>
<dbReference type="EMBL" id="MUJZ01012583">
    <property type="protein sequence ID" value="OTF81631.1"/>
    <property type="molecule type" value="Genomic_DNA"/>
</dbReference>
<protein>
    <submittedName>
        <fullName evidence="1">Uncharacterized protein</fullName>
    </submittedName>
</protein>
<dbReference type="Proteomes" id="UP000194236">
    <property type="component" value="Unassembled WGS sequence"/>
</dbReference>